<feature type="chain" id="PRO_5004296624" evidence="1">
    <location>
        <begin position="20"/>
        <end position="218"/>
    </location>
</feature>
<dbReference type="GO" id="GO:0051381">
    <property type="term" value="F:histamine binding"/>
    <property type="evidence" value="ECO:0007669"/>
    <property type="project" value="InterPro"/>
</dbReference>
<dbReference type="AlphaFoldDB" id="Q7YT12"/>
<dbReference type="EMBL" id="AY340250">
    <property type="protein sequence ID" value="AAQ20815.1"/>
    <property type="molecule type" value="mRNA"/>
</dbReference>
<dbReference type="SUPFAM" id="SSF50814">
    <property type="entry name" value="Lipocalins"/>
    <property type="match status" value="1"/>
</dbReference>
<feature type="domain" description="Nitrophorin" evidence="2">
    <location>
        <begin position="30"/>
        <end position="203"/>
    </location>
</feature>
<accession>Q7YT12</accession>
<dbReference type="CDD" id="cd19452">
    <property type="entry name" value="lipocalin_ABP"/>
    <property type="match status" value="1"/>
</dbReference>
<feature type="signal peptide" evidence="1">
    <location>
        <begin position="1"/>
        <end position="19"/>
    </location>
</feature>
<reference evidence="3" key="2">
    <citation type="journal article" date="2004" name="Insect Biochem. Mol. Biol.">
        <title>Exploring the sialome of the blood-sucking bug Rhodnius prolixus.</title>
        <authorList>
            <person name="Ribeiro J.M."/>
            <person name="Andersen J."/>
            <person name="Silva-Neto M.A."/>
            <person name="Pham V.M."/>
            <person name="Garfield M.K."/>
            <person name="Valenzuela J.G."/>
        </authorList>
    </citation>
    <scope>NUCLEOTIDE SEQUENCE</scope>
    <source>
        <tissue evidence="3">Salivary glands</tissue>
    </source>
</reference>
<dbReference type="VEuPathDB" id="VectorBase:RPRC010481"/>
<organism evidence="3">
    <name type="scientific">Rhodnius prolixus</name>
    <name type="common">Triatomid bug</name>
    <dbReference type="NCBI Taxonomy" id="13249"/>
    <lineage>
        <taxon>Eukaryota</taxon>
        <taxon>Metazoa</taxon>
        <taxon>Ecdysozoa</taxon>
        <taxon>Arthropoda</taxon>
        <taxon>Hexapoda</taxon>
        <taxon>Insecta</taxon>
        <taxon>Pterygota</taxon>
        <taxon>Neoptera</taxon>
        <taxon>Paraneoptera</taxon>
        <taxon>Hemiptera</taxon>
        <taxon>Heteroptera</taxon>
        <taxon>Panheteroptera</taxon>
        <taxon>Cimicomorpha</taxon>
        <taxon>Reduviidae</taxon>
        <taxon>Triatominae</taxon>
        <taxon>Rhodnius</taxon>
    </lineage>
</organism>
<dbReference type="InterPro" id="IPR002351">
    <property type="entry name" value="Nitrophorin_domain"/>
</dbReference>
<sequence length="218" mass="24703" precursor="true">MKTCMTLILATATLYLSSAAKSGADKRCDNPEPMTPFDVDKFFKDAWYITHYKFGADTGSNNDKYCTKILQKIENDNIKEVFSIDNTTTEAYSYYLSFSKKSSFDTTYGKYTAKHIQVDKVGKELEEHSITVTYLDTDYDSYSVVYVCGEIMENLFSLYAVQSRSQTLNQDVETKVKSALNGVNLKLDKLSSIKDFGCKYDDSTLNALLSKSFTHETK</sequence>
<dbReference type="GO" id="GO:0070026">
    <property type="term" value="F:nitric oxide binding"/>
    <property type="evidence" value="ECO:0007669"/>
    <property type="project" value="InterPro"/>
</dbReference>
<protein>
    <submittedName>
        <fullName evidence="3">Nitrophorin 4B</fullName>
    </submittedName>
</protein>
<dbReference type="HOGENOM" id="CLU_2103012_0_0_1"/>
<name>Q7YT12_RHOPR</name>
<dbReference type="InterPro" id="IPR012674">
    <property type="entry name" value="Calycin"/>
</dbReference>
<dbReference type="Gene3D" id="2.40.128.20">
    <property type="match status" value="1"/>
</dbReference>
<dbReference type="Pfam" id="PF02087">
    <property type="entry name" value="Nitrophorin"/>
    <property type="match status" value="1"/>
</dbReference>
<reference evidence="3" key="1">
    <citation type="submission" date="2003-07" db="EMBL/GenBank/DDBJ databases">
        <authorList>
            <person name="Duvall M.R."/>
        </authorList>
    </citation>
    <scope>NUCLEOTIDE SEQUENCE</scope>
    <source>
        <tissue evidence="3">Salivary glands</tissue>
    </source>
</reference>
<proteinExistence type="evidence at transcript level"/>
<evidence type="ECO:0000313" key="3">
    <source>
        <dbReference type="EMBL" id="AAQ20815.1"/>
    </source>
</evidence>
<dbReference type="VEuPathDB" id="VectorBase:RPRC010484"/>
<evidence type="ECO:0000259" key="2">
    <source>
        <dbReference type="Pfam" id="PF02087"/>
    </source>
</evidence>
<keyword evidence="1" id="KW-0732">Signal</keyword>
<evidence type="ECO:0000256" key="1">
    <source>
        <dbReference type="SAM" id="SignalP"/>
    </source>
</evidence>